<proteinExistence type="predicted"/>
<dbReference type="SUPFAM" id="SSF47090">
    <property type="entry name" value="PGBD-like"/>
    <property type="match status" value="1"/>
</dbReference>
<name>A0A8J7MS58_9RHOB</name>
<dbReference type="AlphaFoldDB" id="A0A8J7MS58"/>
<protein>
    <submittedName>
        <fullName evidence="3">Peptidoglycan-binding protein</fullName>
    </submittedName>
</protein>
<keyword evidence="1" id="KW-0732">Signal</keyword>
<dbReference type="InterPro" id="IPR002477">
    <property type="entry name" value="Peptidoglycan-bd-like"/>
</dbReference>
<accession>A0A8J7MS58</accession>
<keyword evidence="4" id="KW-1185">Reference proteome</keyword>
<sequence length="180" mass="18998">MASHWQSGRALLFAGALALSACAGASPDGPGRADLRIELVPGETAPKGPDGACWDKDTTPAVIETVTEQVIVSPEMRDAAGQITAPATFRSETAQHIVQDRQDVWFRAPCPPQMDVAFVASLQRALKARGLFGAAISGSYDATTAEAVRRFQADRGLDSPRLSLAAAKELGLIAVDIDRL</sequence>
<reference evidence="3" key="1">
    <citation type="submission" date="2021-01" db="EMBL/GenBank/DDBJ databases">
        <title>Genome seq and assembly of Tabrizicola sp. KVB23.</title>
        <authorList>
            <person name="Chhetri G."/>
        </authorList>
    </citation>
    <scope>NUCLEOTIDE SEQUENCE</scope>
    <source>
        <strain evidence="3">KVB23</strain>
    </source>
</reference>
<organism evidence="3 4">
    <name type="scientific">Fuscibacter oryzae</name>
    <dbReference type="NCBI Taxonomy" id="2803939"/>
    <lineage>
        <taxon>Bacteria</taxon>
        <taxon>Pseudomonadati</taxon>
        <taxon>Pseudomonadota</taxon>
        <taxon>Alphaproteobacteria</taxon>
        <taxon>Rhodobacterales</taxon>
        <taxon>Paracoccaceae</taxon>
        <taxon>Fuscibacter</taxon>
    </lineage>
</organism>
<gene>
    <name evidence="3" type="ORF">JI744_04765</name>
</gene>
<feature type="chain" id="PRO_5035192383" evidence="1">
    <location>
        <begin position="26"/>
        <end position="180"/>
    </location>
</feature>
<dbReference type="Gene3D" id="1.10.101.10">
    <property type="entry name" value="PGBD-like superfamily/PGBD"/>
    <property type="match status" value="1"/>
</dbReference>
<feature type="domain" description="Peptidoglycan binding-like" evidence="2">
    <location>
        <begin position="119"/>
        <end position="157"/>
    </location>
</feature>
<comment type="caution">
    <text evidence="3">The sequence shown here is derived from an EMBL/GenBank/DDBJ whole genome shotgun (WGS) entry which is preliminary data.</text>
</comment>
<feature type="signal peptide" evidence="1">
    <location>
        <begin position="1"/>
        <end position="25"/>
    </location>
</feature>
<evidence type="ECO:0000259" key="2">
    <source>
        <dbReference type="Pfam" id="PF01471"/>
    </source>
</evidence>
<dbReference type="EMBL" id="JAESVP010000002">
    <property type="protein sequence ID" value="MBL4927413.1"/>
    <property type="molecule type" value="Genomic_DNA"/>
</dbReference>
<evidence type="ECO:0000313" key="3">
    <source>
        <dbReference type="EMBL" id="MBL4927413.1"/>
    </source>
</evidence>
<evidence type="ECO:0000313" key="4">
    <source>
        <dbReference type="Proteomes" id="UP000619033"/>
    </source>
</evidence>
<dbReference type="InterPro" id="IPR036366">
    <property type="entry name" value="PGBDSf"/>
</dbReference>
<dbReference type="Pfam" id="PF01471">
    <property type="entry name" value="PG_binding_1"/>
    <property type="match status" value="1"/>
</dbReference>
<dbReference type="Proteomes" id="UP000619033">
    <property type="component" value="Unassembled WGS sequence"/>
</dbReference>
<dbReference type="RefSeq" id="WP_202658544.1">
    <property type="nucleotide sequence ID" value="NZ_JAESVP010000002.1"/>
</dbReference>
<evidence type="ECO:0000256" key="1">
    <source>
        <dbReference type="SAM" id="SignalP"/>
    </source>
</evidence>
<dbReference type="InterPro" id="IPR036365">
    <property type="entry name" value="PGBD-like_sf"/>
</dbReference>